<proteinExistence type="inferred from homology"/>
<comment type="cofactor">
    <cofactor evidence="1">
        <name>FMN</name>
        <dbReference type="ChEBI" id="CHEBI:58210"/>
    </cofactor>
</comment>
<feature type="domain" description="Flavin reductase like" evidence="6">
    <location>
        <begin position="78"/>
        <end position="239"/>
    </location>
</feature>
<accession>J4VRL7</accession>
<sequence length="393" mass="43867">MADSINRNPHPDFKTVEASRPEWEADQGFHYTKTADPQWTFGQGRNSLRDAGASQPHVAIDPHAEGRPATFNYKLLISAITPRPIAFVSTRSADGAATNLAPFSYFNFVAHDPPIFVIGFSSSVANAKDTLKNLLDTKECVINIISETYVEAANSTSIDAPFGASEWNVSGLTPDYSCETVRCARVKEAVFSIEAKLDSYREWDSRAKPGSKSGTTVFLEGTRFWVREDALNDDKNLVDPAILRPISRLGGITYARTTQALEIPRPKFKEELGGQEGYEKLAERFEIYFLKILLKLINKCLSRESPVLRKTQYHGLRPNLPCRRKSEGSKATSSVWWRQRPASLPKVLQPCSLQDRRVAQKDITIRSRGQSAAFEPVICMSRRSCTAIRSDCG</sequence>
<dbReference type="OrthoDB" id="10250990at2759"/>
<dbReference type="AlphaFoldDB" id="J4VRL7"/>
<reference evidence="7 8" key="1">
    <citation type="journal article" date="2012" name="Sci. Rep.">
        <title>Genomic perspectives on the evolution of fungal entomopathogenicity in Beauveria bassiana.</title>
        <authorList>
            <person name="Xiao G."/>
            <person name="Ying S.H."/>
            <person name="Zheng P."/>
            <person name="Wang Z.L."/>
            <person name="Zhang S."/>
            <person name="Xie X.Q."/>
            <person name="Shang Y."/>
            <person name="St Leger R.J."/>
            <person name="Zhao G.P."/>
            <person name="Wang C."/>
            <person name="Feng M.G."/>
        </authorList>
    </citation>
    <scope>NUCLEOTIDE SEQUENCE [LARGE SCALE GENOMIC DNA]</scope>
    <source>
        <strain evidence="7 8">ARSEF 2860</strain>
    </source>
</reference>
<keyword evidence="2" id="KW-0285">Flavoprotein</keyword>
<dbReference type="Pfam" id="PF01613">
    <property type="entry name" value="Flavin_Reduct"/>
    <property type="match status" value="1"/>
</dbReference>
<evidence type="ECO:0000256" key="4">
    <source>
        <dbReference type="ARBA" id="ARBA00038054"/>
    </source>
</evidence>
<keyword evidence="7" id="KW-0503">Monooxygenase</keyword>
<dbReference type="Gene3D" id="2.30.110.10">
    <property type="entry name" value="Electron Transport, Fmn-binding Protein, Chain A"/>
    <property type="match status" value="1"/>
</dbReference>
<keyword evidence="8" id="KW-1185">Reference proteome</keyword>
<dbReference type="InterPro" id="IPR002563">
    <property type="entry name" value="Flavin_Rdtase-like_dom"/>
</dbReference>
<dbReference type="GO" id="GO:0004497">
    <property type="term" value="F:monooxygenase activity"/>
    <property type="evidence" value="ECO:0007669"/>
    <property type="project" value="UniProtKB-KW"/>
</dbReference>
<keyword evidence="3" id="KW-0288">FMN</keyword>
<dbReference type="Proteomes" id="UP000002762">
    <property type="component" value="Unassembled WGS sequence"/>
</dbReference>
<dbReference type="GO" id="GO:0010181">
    <property type="term" value="F:FMN binding"/>
    <property type="evidence" value="ECO:0007669"/>
    <property type="project" value="InterPro"/>
</dbReference>
<dbReference type="SMART" id="SM00903">
    <property type="entry name" value="Flavin_Reduct"/>
    <property type="match status" value="1"/>
</dbReference>
<evidence type="ECO:0000256" key="3">
    <source>
        <dbReference type="ARBA" id="ARBA00022643"/>
    </source>
</evidence>
<protein>
    <submittedName>
        <fullName evidence="7">Nitrilotriacetate monooxygenase component B</fullName>
    </submittedName>
</protein>
<comment type="similarity">
    <text evidence="4">Belongs to the flavoredoxin family.</text>
</comment>
<evidence type="ECO:0000313" key="8">
    <source>
        <dbReference type="Proteomes" id="UP000002762"/>
    </source>
</evidence>
<evidence type="ECO:0000259" key="6">
    <source>
        <dbReference type="SMART" id="SM00903"/>
    </source>
</evidence>
<gene>
    <name evidence="7" type="ORF">BBA_09786</name>
</gene>
<dbReference type="InParanoid" id="J4VRL7"/>
<organism evidence="7 8">
    <name type="scientific">Beauveria bassiana (strain ARSEF 2860)</name>
    <name type="common">White muscardine disease fungus</name>
    <name type="synonym">Tritirachium shiotae</name>
    <dbReference type="NCBI Taxonomy" id="655819"/>
    <lineage>
        <taxon>Eukaryota</taxon>
        <taxon>Fungi</taxon>
        <taxon>Dikarya</taxon>
        <taxon>Ascomycota</taxon>
        <taxon>Pezizomycotina</taxon>
        <taxon>Sordariomycetes</taxon>
        <taxon>Hypocreomycetidae</taxon>
        <taxon>Hypocreales</taxon>
        <taxon>Cordycipitaceae</taxon>
        <taxon>Beauveria</taxon>
    </lineage>
</organism>
<dbReference type="SUPFAM" id="SSF50475">
    <property type="entry name" value="FMN-binding split barrel"/>
    <property type="match status" value="1"/>
</dbReference>
<evidence type="ECO:0000256" key="2">
    <source>
        <dbReference type="ARBA" id="ARBA00022630"/>
    </source>
</evidence>
<dbReference type="HOGENOM" id="CLU_059021_3_0_1"/>
<dbReference type="RefSeq" id="XP_008603105.1">
    <property type="nucleotide sequence ID" value="XM_008604883.1"/>
</dbReference>
<feature type="region of interest" description="Disordered" evidence="5">
    <location>
        <begin position="40"/>
        <end position="63"/>
    </location>
</feature>
<dbReference type="PANTHER" id="PTHR33798:SF5">
    <property type="entry name" value="FLAVIN REDUCTASE LIKE DOMAIN-CONTAINING PROTEIN"/>
    <property type="match status" value="1"/>
</dbReference>
<keyword evidence="7" id="KW-0560">Oxidoreductase</keyword>
<evidence type="ECO:0000256" key="5">
    <source>
        <dbReference type="SAM" id="MobiDB-lite"/>
    </source>
</evidence>
<dbReference type="EMBL" id="JH725217">
    <property type="protein sequence ID" value="EJP61250.1"/>
    <property type="molecule type" value="Genomic_DNA"/>
</dbReference>
<dbReference type="PANTHER" id="PTHR33798">
    <property type="entry name" value="FLAVOPROTEIN OXYGENASE"/>
    <property type="match status" value="1"/>
</dbReference>
<evidence type="ECO:0000256" key="1">
    <source>
        <dbReference type="ARBA" id="ARBA00001917"/>
    </source>
</evidence>
<dbReference type="InterPro" id="IPR012349">
    <property type="entry name" value="Split_barrel_FMN-bd"/>
</dbReference>
<dbReference type="GeneID" id="19892798"/>
<evidence type="ECO:0000313" key="7">
    <source>
        <dbReference type="EMBL" id="EJP61250.1"/>
    </source>
</evidence>
<name>J4VRL7_BEAB2</name>